<evidence type="ECO:0000313" key="2">
    <source>
        <dbReference type="EMBL" id="GIZ39745.1"/>
    </source>
</evidence>
<keyword evidence="3" id="KW-1185">Reference proteome</keyword>
<sequence length="329" mass="36214">MTRTLQSLRLNCETLTCTAPELSGLYKRLANFLFNKRHHKGSIMPKDQKIRVVCISDTHGYAPGEGYVLPKGDILIHAGDLTNQGSLSEIQKVTKWLSKLDFAAIIIVAGNHDLSLDPKYALKYDTGWKVVPEDVEACRRLLMDNPRLTYLQHSDAVIHLPEKDVHIRVFGSPFSPDRGRQNWAFQYDPSAAVPIWDDVKADTDILITHTPPAGVCDESVHWEAGGCLALRGKLSQIRPLLHVCGHCHEGRGAAILDWEEDSVQAWNDESAGSKKLSLVKFAGRRGGSATAVVNASIMGRSHGRGSKVFNKPVVIDLSVPRRNSDGANA</sequence>
<reference evidence="2 3" key="1">
    <citation type="submission" date="2021-01" db="EMBL/GenBank/DDBJ databases">
        <title>Cercospora kikuchii MAFF 305040 whole genome shotgun sequence.</title>
        <authorList>
            <person name="Kashiwa T."/>
            <person name="Suzuki T."/>
        </authorList>
    </citation>
    <scope>NUCLEOTIDE SEQUENCE [LARGE SCALE GENOMIC DNA]</scope>
    <source>
        <strain evidence="2 3">MAFF 305040</strain>
    </source>
</reference>
<evidence type="ECO:0000313" key="3">
    <source>
        <dbReference type="Proteomes" id="UP000825890"/>
    </source>
</evidence>
<dbReference type="PANTHER" id="PTHR12905">
    <property type="entry name" value="METALLOPHOSPHOESTERASE"/>
    <property type="match status" value="1"/>
</dbReference>
<dbReference type="Proteomes" id="UP000825890">
    <property type="component" value="Unassembled WGS sequence"/>
</dbReference>
<comment type="caution">
    <text evidence="2">The sequence shown here is derived from an EMBL/GenBank/DDBJ whole genome shotgun (WGS) entry which is preliminary data.</text>
</comment>
<dbReference type="GO" id="GO:0016787">
    <property type="term" value="F:hydrolase activity"/>
    <property type="evidence" value="ECO:0007669"/>
    <property type="project" value="InterPro"/>
</dbReference>
<organism evidence="2 3">
    <name type="scientific">Cercospora kikuchii</name>
    <dbReference type="NCBI Taxonomy" id="84275"/>
    <lineage>
        <taxon>Eukaryota</taxon>
        <taxon>Fungi</taxon>
        <taxon>Dikarya</taxon>
        <taxon>Ascomycota</taxon>
        <taxon>Pezizomycotina</taxon>
        <taxon>Dothideomycetes</taxon>
        <taxon>Dothideomycetidae</taxon>
        <taxon>Mycosphaerellales</taxon>
        <taxon>Mycosphaerellaceae</taxon>
        <taxon>Cercospora</taxon>
    </lineage>
</organism>
<dbReference type="Pfam" id="PF00149">
    <property type="entry name" value="Metallophos"/>
    <property type="match status" value="1"/>
</dbReference>
<gene>
    <name evidence="2" type="ORF">CKM354_000311700</name>
</gene>
<dbReference type="CDD" id="cd07379">
    <property type="entry name" value="MPP_239FB"/>
    <property type="match status" value="1"/>
</dbReference>
<dbReference type="GeneID" id="68288692"/>
<dbReference type="InterPro" id="IPR051693">
    <property type="entry name" value="UPF0046_metallophosphoest"/>
</dbReference>
<dbReference type="OrthoDB" id="630188at2759"/>
<accession>A0A9P3CH27</accession>
<dbReference type="AlphaFoldDB" id="A0A9P3CH27"/>
<feature type="domain" description="Calcineurin-like phosphoesterase" evidence="1">
    <location>
        <begin position="50"/>
        <end position="249"/>
    </location>
</feature>
<protein>
    <recommendedName>
        <fullName evidence="1">Calcineurin-like phosphoesterase domain-containing protein</fullName>
    </recommendedName>
</protein>
<dbReference type="Gene3D" id="3.60.21.10">
    <property type="match status" value="1"/>
</dbReference>
<proteinExistence type="predicted"/>
<dbReference type="RefSeq" id="XP_044654232.1">
    <property type="nucleotide sequence ID" value="XM_044798297.1"/>
</dbReference>
<dbReference type="SUPFAM" id="SSF56300">
    <property type="entry name" value="Metallo-dependent phosphatases"/>
    <property type="match status" value="1"/>
</dbReference>
<dbReference type="InterPro" id="IPR029052">
    <property type="entry name" value="Metallo-depent_PP-like"/>
</dbReference>
<dbReference type="EMBL" id="BOLY01000002">
    <property type="protein sequence ID" value="GIZ39745.1"/>
    <property type="molecule type" value="Genomic_DNA"/>
</dbReference>
<evidence type="ECO:0000259" key="1">
    <source>
        <dbReference type="Pfam" id="PF00149"/>
    </source>
</evidence>
<name>A0A9P3CH27_9PEZI</name>
<dbReference type="InterPro" id="IPR004843">
    <property type="entry name" value="Calcineurin-like_PHP"/>
</dbReference>
<dbReference type="PANTHER" id="PTHR12905:SF16">
    <property type="entry name" value="SER_THR PROTEIN PHOSPHATASE FAMILY PROTEIN (AFU_ORTHOLOGUE AFUA_1G06000)"/>
    <property type="match status" value="1"/>
</dbReference>